<evidence type="ECO:0000313" key="2">
    <source>
        <dbReference type="EMBL" id="JAH07905.1"/>
    </source>
</evidence>
<accession>A0A0E9PUZ9</accession>
<keyword evidence="1" id="KW-0732">Signal</keyword>
<evidence type="ECO:0000256" key="1">
    <source>
        <dbReference type="SAM" id="SignalP"/>
    </source>
</evidence>
<protein>
    <submittedName>
        <fullName evidence="2">Uncharacterized protein</fullName>
    </submittedName>
</protein>
<dbReference type="AlphaFoldDB" id="A0A0E9PUZ9"/>
<sequence length="53" mass="6025">MTNCSYTFVCILQFLFLFLYNCHAAFRSALASPVWGYSRLCDQYSTGTVSVDI</sequence>
<reference evidence="2" key="2">
    <citation type="journal article" date="2015" name="Fish Shellfish Immunol.">
        <title>Early steps in the European eel (Anguilla anguilla)-Vibrio vulnificus interaction in the gills: Role of the RtxA13 toxin.</title>
        <authorList>
            <person name="Callol A."/>
            <person name="Pajuelo D."/>
            <person name="Ebbesson L."/>
            <person name="Teles M."/>
            <person name="MacKenzie S."/>
            <person name="Amaro C."/>
        </authorList>
    </citation>
    <scope>NUCLEOTIDE SEQUENCE</scope>
</reference>
<reference evidence="2" key="1">
    <citation type="submission" date="2014-11" db="EMBL/GenBank/DDBJ databases">
        <authorList>
            <person name="Amaro Gonzalez C."/>
        </authorList>
    </citation>
    <scope>NUCLEOTIDE SEQUENCE</scope>
</reference>
<feature type="chain" id="PRO_5002431118" evidence="1">
    <location>
        <begin position="25"/>
        <end position="53"/>
    </location>
</feature>
<proteinExistence type="predicted"/>
<feature type="signal peptide" evidence="1">
    <location>
        <begin position="1"/>
        <end position="24"/>
    </location>
</feature>
<dbReference type="EMBL" id="GBXM01100672">
    <property type="protein sequence ID" value="JAH07905.1"/>
    <property type="molecule type" value="Transcribed_RNA"/>
</dbReference>
<organism evidence="2">
    <name type="scientific">Anguilla anguilla</name>
    <name type="common">European freshwater eel</name>
    <name type="synonym">Muraena anguilla</name>
    <dbReference type="NCBI Taxonomy" id="7936"/>
    <lineage>
        <taxon>Eukaryota</taxon>
        <taxon>Metazoa</taxon>
        <taxon>Chordata</taxon>
        <taxon>Craniata</taxon>
        <taxon>Vertebrata</taxon>
        <taxon>Euteleostomi</taxon>
        <taxon>Actinopterygii</taxon>
        <taxon>Neopterygii</taxon>
        <taxon>Teleostei</taxon>
        <taxon>Anguilliformes</taxon>
        <taxon>Anguillidae</taxon>
        <taxon>Anguilla</taxon>
    </lineage>
</organism>
<name>A0A0E9PUZ9_ANGAN</name>